<dbReference type="EMBL" id="BQKY01000003">
    <property type="protein sequence ID" value="GJN88774.1"/>
    <property type="molecule type" value="Genomic_DNA"/>
</dbReference>
<feature type="region of interest" description="Disordered" evidence="2">
    <location>
        <begin position="272"/>
        <end position="308"/>
    </location>
</feature>
<dbReference type="GO" id="GO:0008597">
    <property type="term" value="F:calcium-dependent protein serine/threonine phosphatase regulator activity"/>
    <property type="evidence" value="ECO:0007669"/>
    <property type="project" value="TreeGrafter"/>
</dbReference>
<sequence length="345" mass="36791">MATLATQSQPTRAPRRRRRAAPPPDPTNTLIVVVPPRLNPLLPLFHAHFATYGTLHAWTPLERFGRVVAVYDDPLECTRAKAEMDGFVWEDEHERGEDAPQPLRVYYGPTFPLDRLAYLPRASTSSAPASPAAAPPLLEVPSSGKNFLISPPGSPPVGWEQIEEEAPNTQVWHQDDEPGDVDFEELKKAGGGADEKWADELARALRFLSVDSGGGVDDDEDLDGDGVAEELEVEQQLDGSVSTTQLVLPPAPLPSLGIPAVDSFGSGSMHYRPAVTVSSPPRTPHDDSPASPISTNATPPPGASKITSVKATIDSMFGSSTAGAARITPTSRPPLASDNPSSFFA</sequence>
<dbReference type="Proteomes" id="UP001342314">
    <property type="component" value="Unassembled WGS sequence"/>
</dbReference>
<dbReference type="PANTHER" id="PTHR10300">
    <property type="entry name" value="CALCIPRESSIN"/>
    <property type="match status" value="1"/>
</dbReference>
<dbReference type="GO" id="GO:0005737">
    <property type="term" value="C:cytoplasm"/>
    <property type="evidence" value="ECO:0007669"/>
    <property type="project" value="TreeGrafter"/>
</dbReference>
<comment type="similarity">
    <text evidence="1">Belongs to the RCAN family.</text>
</comment>
<protein>
    <recommendedName>
        <fullName evidence="5">Calcipressin</fullName>
    </recommendedName>
</protein>
<accession>A0AAV5GHP6</accession>
<dbReference type="GO" id="GO:0019722">
    <property type="term" value="P:calcium-mediated signaling"/>
    <property type="evidence" value="ECO:0007669"/>
    <property type="project" value="InterPro"/>
</dbReference>
<evidence type="ECO:0000313" key="3">
    <source>
        <dbReference type="EMBL" id="GJN88774.1"/>
    </source>
</evidence>
<gene>
    <name evidence="3" type="ORF">Rhopal_001743-T1</name>
</gene>
<organism evidence="3 4">
    <name type="scientific">Rhodotorula paludigena</name>
    <dbReference type="NCBI Taxonomy" id="86838"/>
    <lineage>
        <taxon>Eukaryota</taxon>
        <taxon>Fungi</taxon>
        <taxon>Dikarya</taxon>
        <taxon>Basidiomycota</taxon>
        <taxon>Pucciniomycotina</taxon>
        <taxon>Microbotryomycetes</taxon>
        <taxon>Sporidiobolales</taxon>
        <taxon>Sporidiobolaceae</taxon>
        <taxon>Rhodotorula</taxon>
    </lineage>
</organism>
<feature type="region of interest" description="Disordered" evidence="2">
    <location>
        <begin position="322"/>
        <end position="345"/>
    </location>
</feature>
<feature type="region of interest" description="Disordered" evidence="2">
    <location>
        <begin position="1"/>
        <end position="28"/>
    </location>
</feature>
<dbReference type="PANTHER" id="PTHR10300:SF14">
    <property type="entry name" value="PROTEIN SARAH"/>
    <property type="match status" value="1"/>
</dbReference>
<comment type="caution">
    <text evidence="3">The sequence shown here is derived from an EMBL/GenBank/DDBJ whole genome shotgun (WGS) entry which is preliminary data.</text>
</comment>
<dbReference type="Pfam" id="PF04847">
    <property type="entry name" value="Calcipressin"/>
    <property type="match status" value="1"/>
</dbReference>
<name>A0AAV5GHP6_9BASI</name>
<dbReference type="InterPro" id="IPR006931">
    <property type="entry name" value="Calcipressin"/>
</dbReference>
<dbReference type="AlphaFoldDB" id="A0AAV5GHP6"/>
<reference evidence="3 4" key="1">
    <citation type="submission" date="2021-12" db="EMBL/GenBank/DDBJ databases">
        <title>High titer production of polyol ester of fatty acids by Rhodotorula paludigena BS15 towards product separation-free biomass refinery.</title>
        <authorList>
            <person name="Mano J."/>
            <person name="Ono H."/>
            <person name="Tanaka T."/>
            <person name="Naito K."/>
            <person name="Sushida H."/>
            <person name="Ike M."/>
            <person name="Tokuyasu K."/>
            <person name="Kitaoka M."/>
        </authorList>
    </citation>
    <scope>NUCLEOTIDE SEQUENCE [LARGE SCALE GENOMIC DNA]</scope>
    <source>
        <strain evidence="3 4">BS15</strain>
    </source>
</reference>
<evidence type="ECO:0000313" key="4">
    <source>
        <dbReference type="Proteomes" id="UP001342314"/>
    </source>
</evidence>
<evidence type="ECO:0000256" key="2">
    <source>
        <dbReference type="SAM" id="MobiDB-lite"/>
    </source>
</evidence>
<evidence type="ECO:0000256" key="1">
    <source>
        <dbReference type="ARBA" id="ARBA00008209"/>
    </source>
</evidence>
<evidence type="ECO:0008006" key="5">
    <source>
        <dbReference type="Google" id="ProtNLM"/>
    </source>
</evidence>
<keyword evidence="4" id="KW-1185">Reference proteome</keyword>
<dbReference type="GO" id="GO:0005634">
    <property type="term" value="C:nucleus"/>
    <property type="evidence" value="ECO:0007669"/>
    <property type="project" value="TreeGrafter"/>
</dbReference>
<proteinExistence type="inferred from homology"/>